<dbReference type="Proteomes" id="UP000722791">
    <property type="component" value="Unassembled WGS sequence"/>
</dbReference>
<dbReference type="AlphaFoldDB" id="A0A8J4DCC7"/>
<comment type="caution">
    <text evidence="2">The sequence shown here is derived from an EMBL/GenBank/DDBJ whole genome shotgun (WGS) entry which is preliminary data.</text>
</comment>
<feature type="region of interest" description="Disordered" evidence="1">
    <location>
        <begin position="88"/>
        <end position="110"/>
    </location>
</feature>
<evidence type="ECO:0000313" key="3">
    <source>
        <dbReference type="Proteomes" id="UP000722791"/>
    </source>
</evidence>
<feature type="non-terminal residue" evidence="2">
    <location>
        <position position="110"/>
    </location>
</feature>
<feature type="non-terminal residue" evidence="2">
    <location>
        <position position="1"/>
    </location>
</feature>
<dbReference type="EMBL" id="BNCQ01000006">
    <property type="protein sequence ID" value="GIL99407.1"/>
    <property type="molecule type" value="Genomic_DNA"/>
</dbReference>
<sequence length="110" mass="12607">LTNRVEVRRRLVHQRLHRKVCPAQLVHTWPIRQVWAGKASHLHAASVQHPGAQQHGESTRLGSGVRNHHRIRMNVALMWRAGRQADGQPAFHLSERPWSSTGRSMARVKQ</sequence>
<reference evidence="2" key="1">
    <citation type="journal article" date="2021" name="Proc. Natl. Acad. Sci. U.S.A.">
        <title>Three genomes in the algal genus Volvox reveal the fate of a haploid sex-determining region after a transition to homothallism.</title>
        <authorList>
            <person name="Yamamoto K."/>
            <person name="Hamaji T."/>
            <person name="Kawai-Toyooka H."/>
            <person name="Matsuzaki R."/>
            <person name="Takahashi F."/>
            <person name="Nishimura Y."/>
            <person name="Kawachi M."/>
            <person name="Noguchi H."/>
            <person name="Minakuchi Y."/>
            <person name="Umen J.G."/>
            <person name="Toyoda A."/>
            <person name="Nozaki H."/>
        </authorList>
    </citation>
    <scope>NUCLEOTIDE SEQUENCE</scope>
    <source>
        <strain evidence="2">NIES-3785</strain>
    </source>
</reference>
<organism evidence="2 3">
    <name type="scientific">Volvox reticuliferus</name>
    <dbReference type="NCBI Taxonomy" id="1737510"/>
    <lineage>
        <taxon>Eukaryota</taxon>
        <taxon>Viridiplantae</taxon>
        <taxon>Chlorophyta</taxon>
        <taxon>core chlorophytes</taxon>
        <taxon>Chlorophyceae</taxon>
        <taxon>CS clade</taxon>
        <taxon>Chlamydomonadales</taxon>
        <taxon>Volvocaceae</taxon>
        <taxon>Volvox</taxon>
    </lineage>
</organism>
<accession>A0A8J4DCC7</accession>
<evidence type="ECO:0000313" key="2">
    <source>
        <dbReference type="EMBL" id="GIL99407.1"/>
    </source>
</evidence>
<protein>
    <submittedName>
        <fullName evidence="2">Uncharacterized protein</fullName>
    </submittedName>
</protein>
<evidence type="ECO:0000256" key="1">
    <source>
        <dbReference type="SAM" id="MobiDB-lite"/>
    </source>
</evidence>
<gene>
    <name evidence="2" type="ORF">Vretimale_4561</name>
</gene>
<proteinExistence type="predicted"/>
<name>A0A8J4DCC7_9CHLO</name>